<sequence length="92" mass="10173">QLEGNSGLSNEPRKFEVILDNQTLYIPKDLATALGWKIETGIDGAPLSLHGCEPTFFTITPKGSDSEKLARNTVQSSNDPKVVRILDYLKDR</sequence>
<feature type="non-terminal residue" evidence="1">
    <location>
        <position position="1"/>
    </location>
</feature>
<proteinExistence type="predicted"/>
<dbReference type="Proteomes" id="UP000053477">
    <property type="component" value="Unassembled WGS sequence"/>
</dbReference>
<reference evidence="1 2" key="1">
    <citation type="submission" date="2015-04" db="EMBL/GenBank/DDBJ databases">
        <title>Complete genome sequence of Schizopora paradoxa KUC8140, a cosmopolitan wood degrader in East Asia.</title>
        <authorList>
            <consortium name="DOE Joint Genome Institute"/>
            <person name="Min B."/>
            <person name="Park H."/>
            <person name="Jang Y."/>
            <person name="Kim J.-J."/>
            <person name="Kim K.H."/>
            <person name="Pangilinan J."/>
            <person name="Lipzen A."/>
            <person name="Riley R."/>
            <person name="Grigoriev I.V."/>
            <person name="Spatafora J.W."/>
            <person name="Choi I.-G."/>
        </authorList>
    </citation>
    <scope>NUCLEOTIDE SEQUENCE [LARGE SCALE GENOMIC DNA]</scope>
    <source>
        <strain evidence="1 2">KUC8140</strain>
    </source>
</reference>
<evidence type="ECO:0000313" key="2">
    <source>
        <dbReference type="Proteomes" id="UP000053477"/>
    </source>
</evidence>
<dbReference type="EMBL" id="KQ086295">
    <property type="protein sequence ID" value="KLO05533.1"/>
    <property type="molecule type" value="Genomic_DNA"/>
</dbReference>
<gene>
    <name evidence="1" type="ORF">SCHPADRAFT_803535</name>
</gene>
<organism evidence="1 2">
    <name type="scientific">Schizopora paradoxa</name>
    <dbReference type="NCBI Taxonomy" id="27342"/>
    <lineage>
        <taxon>Eukaryota</taxon>
        <taxon>Fungi</taxon>
        <taxon>Dikarya</taxon>
        <taxon>Basidiomycota</taxon>
        <taxon>Agaricomycotina</taxon>
        <taxon>Agaricomycetes</taxon>
        <taxon>Hymenochaetales</taxon>
        <taxon>Schizoporaceae</taxon>
        <taxon>Schizopora</taxon>
    </lineage>
</organism>
<dbReference type="OrthoDB" id="3236701at2759"/>
<dbReference type="InParanoid" id="A0A0H2R7S6"/>
<keyword evidence="2" id="KW-1185">Reference proteome</keyword>
<feature type="non-terminal residue" evidence="1">
    <location>
        <position position="92"/>
    </location>
</feature>
<dbReference type="AlphaFoldDB" id="A0A0H2R7S6"/>
<accession>A0A0H2R7S6</accession>
<evidence type="ECO:0000313" key="1">
    <source>
        <dbReference type="EMBL" id="KLO05533.1"/>
    </source>
</evidence>
<protein>
    <submittedName>
        <fullName evidence="1">Uncharacterized protein</fullName>
    </submittedName>
</protein>
<name>A0A0H2R7S6_9AGAM</name>